<name>A0ABX7PH12_9ACTN</name>
<accession>A0ABX7PH12</accession>
<gene>
    <name evidence="1" type="ORF">CFH99_06055</name>
</gene>
<dbReference type="EMBL" id="CP022295">
    <property type="protein sequence ID" value="QSR25184.1"/>
    <property type="molecule type" value="Genomic_DNA"/>
</dbReference>
<sequence length="858" mass="89279">MKPELAEAIEVFRELGWDGAPHDRAPDLPIGTPAQQRLARGGLGDGTWGHFGEVEPGVHGWISDVPVDAGMLGLFAVRVGIGARRALEVVPSVDAVADDVLVRTMALRGPKFAAAFIAAACLRDWRSSEWASSPFGPVAVRLAHRVDMAMPAGVGYLMDWLAVAGAVLGAEVDLGAWNPVPMSEDEVRRGFVPHLEAAVDRGLSPTGPLAVVVPAGVARAWISRPDALRLSFAGLDRGARPSDRAAWAALLAGPLEVTDDELAARADALVAALATGEAPVVEAFAPRLLGVVPDDLLADVLATALTARTKKALLVVLKAGLTRRPPAGLVDQLAELVQPLVEGKDKAVAAAASGLLGAWGAEASVPSAGSAASRGLWQPTPPLWEGPPSGAPLLADLGDGLLAESAPGAVPGADRSYGRYLPQPSDGVIWRQLVRRAAPLTGREAIHLLGVQRTAHPRAAEDLALAVSEAWQRGLLRPGVADVTHLRDGRDVPQVAALAEVLLGIAHQGMASVAWPVLDDLLIVSLEGPRMTAGTGEVAEAMRELVPEALAAVASRVAEESVLDVPGLRALAARGGSSRAVVAAREAVALLPERSPIVPSETEPECSQIDLDAVWPAGVDGPDAPDDRGVVQIRLDAKSLAIDVVLPDQPGTTFRVRGHGGPSFFDFDGRVRAWQGSDHVHLRWTGEQIVVDPVPLASPPPEVPAVLPLSLVVAALASVAEDGQPGQIAGRVLGGLVEKGRIGSSGVRAAMRFLLTQPEVSPARVVRVIENHPHLLPTLWPLLTEPIRAAGGSEAPPPRWLNQVLAVAITHAPTLRAAATAGRLPADAATWPGLAELAARPGKSAALDKARSLQTLLS</sequence>
<organism evidence="1 2">
    <name type="scientific">Nocardioides aromaticivorans</name>
    <dbReference type="NCBI Taxonomy" id="200618"/>
    <lineage>
        <taxon>Bacteria</taxon>
        <taxon>Bacillati</taxon>
        <taxon>Actinomycetota</taxon>
        <taxon>Actinomycetes</taxon>
        <taxon>Propionibacteriales</taxon>
        <taxon>Nocardioidaceae</taxon>
        <taxon>Nocardioides</taxon>
    </lineage>
</organism>
<proteinExistence type="predicted"/>
<reference evidence="1 2" key="1">
    <citation type="submission" date="2017-06" db="EMBL/GenBank/DDBJ databases">
        <title>Complete Genome Sequence of the Soil Carbazole-Degrading Bacterium Nocardioides aromaticivorans IC177.</title>
        <authorList>
            <person name="Vejarano F."/>
            <person name="Suzuki-Minakuchi C."/>
            <person name="Ohtsubo Y."/>
            <person name="Tsuda M."/>
            <person name="Okada K."/>
            <person name="Nojiri H."/>
        </authorList>
    </citation>
    <scope>NUCLEOTIDE SEQUENCE [LARGE SCALE GENOMIC DNA]</scope>
    <source>
        <strain evidence="1 2">IC177</strain>
    </source>
</reference>
<evidence type="ECO:0000313" key="1">
    <source>
        <dbReference type="EMBL" id="QSR25184.1"/>
    </source>
</evidence>
<dbReference type="RefSeq" id="WP_207009311.1">
    <property type="nucleotide sequence ID" value="NZ_CP022295.1"/>
</dbReference>
<dbReference type="Proteomes" id="UP000662818">
    <property type="component" value="Chromosome"/>
</dbReference>
<keyword evidence="2" id="KW-1185">Reference proteome</keyword>
<protein>
    <submittedName>
        <fullName evidence="1">Uncharacterized protein</fullName>
    </submittedName>
</protein>
<evidence type="ECO:0000313" key="2">
    <source>
        <dbReference type="Proteomes" id="UP000662818"/>
    </source>
</evidence>